<dbReference type="AlphaFoldDB" id="A0AAD4N8T9"/>
<keyword evidence="4" id="KW-1185">Reference proteome</keyword>
<accession>A0AAD4N8T9</accession>
<gene>
    <name evidence="3" type="ORF">DdX_06216</name>
</gene>
<name>A0AAD4N8T9_9BILA</name>
<dbReference type="GO" id="GO:0006357">
    <property type="term" value="P:regulation of transcription by RNA polymerase II"/>
    <property type="evidence" value="ECO:0007669"/>
    <property type="project" value="InterPro"/>
</dbReference>
<evidence type="ECO:0000313" key="3">
    <source>
        <dbReference type="EMBL" id="KAI1719091.1"/>
    </source>
</evidence>
<evidence type="ECO:0000313" key="4">
    <source>
        <dbReference type="Proteomes" id="UP001201812"/>
    </source>
</evidence>
<protein>
    <submittedName>
        <fullName evidence="3">Uncharacterized protein</fullName>
    </submittedName>
</protein>
<dbReference type="InterPro" id="IPR033375">
    <property type="entry name" value="Cggbp1"/>
</dbReference>
<sequence length="649" mass="75406">MPPAKPKHHLLRDWIKPFPEGIYTTDGKIIFCQPCGKKIQCSIKSHLTQHNESDKHSENFERFQKTATRQQFLAFSQTENVDPLSKDLCNAFVGANIPSYKVNNPSFNDFLSKYCNRSVPVESTLRNNYLKVCYEETMERIKQDIGESFVWEKESKLMELRAADERKLQASEESKNAIAELLKKREMELTASKNFTEFLVKEHYKETAEIAGKYDKLNEKLAFLDAKIKSYKKRINETTEKSRKLKKDMETSQAKHREVSHKLTKCEKARVELKNRLAKNICNGTNSLSLMFAKEQVTKEQQKSPRQKENSAQLQNLLKNAQERLQILESNNQQNLREKEAELSKIQKDNGDLIVQLHSCQEELLQSQTNEHHLSLQLEKKLKTVEKSHSKEHRLLLMNQTLSEENEKLKDQLKNRTEFEALQKRQMELIQENENRRDEIEWYKAAMKHFRHVNEKQSEAIQNHQLEHFYRMYAYSPVDTDSAMLFRASGTGACQELSGAHAPFTTILLYGFSGYCLSVTGTGALIVQVNVTENVKKLLLENMAKILEKGSNSDSYYKNMQFQTLNKDSAVQMVVFWLQKMHYVPKGYQIAFRVGRNAAGKIYEYPQEGKKFSDFYKEFPRAVLNGVQDDIVFVEILKKPHKLDRAATI</sequence>
<dbReference type="PANTHER" id="PTHR32344:SF1">
    <property type="entry name" value="U1-TYPE DOMAIN-CONTAINING PROTEIN"/>
    <property type="match status" value="1"/>
</dbReference>
<dbReference type="Proteomes" id="UP001201812">
    <property type="component" value="Unassembled WGS sequence"/>
</dbReference>
<evidence type="ECO:0000256" key="1">
    <source>
        <dbReference type="SAM" id="Coils"/>
    </source>
</evidence>
<evidence type="ECO:0000256" key="2">
    <source>
        <dbReference type="SAM" id="MobiDB-lite"/>
    </source>
</evidence>
<dbReference type="GO" id="GO:0003690">
    <property type="term" value="F:double-stranded DNA binding"/>
    <property type="evidence" value="ECO:0007669"/>
    <property type="project" value="InterPro"/>
</dbReference>
<organism evidence="3 4">
    <name type="scientific">Ditylenchus destructor</name>
    <dbReference type="NCBI Taxonomy" id="166010"/>
    <lineage>
        <taxon>Eukaryota</taxon>
        <taxon>Metazoa</taxon>
        <taxon>Ecdysozoa</taxon>
        <taxon>Nematoda</taxon>
        <taxon>Chromadorea</taxon>
        <taxon>Rhabditida</taxon>
        <taxon>Tylenchina</taxon>
        <taxon>Tylenchomorpha</taxon>
        <taxon>Sphaerularioidea</taxon>
        <taxon>Anguinidae</taxon>
        <taxon>Anguininae</taxon>
        <taxon>Ditylenchus</taxon>
    </lineage>
</organism>
<reference evidence="3" key="1">
    <citation type="submission" date="2022-01" db="EMBL/GenBank/DDBJ databases">
        <title>Genome Sequence Resource for Two Populations of Ditylenchus destructor, the Migratory Endoparasitic Phytonematode.</title>
        <authorList>
            <person name="Zhang H."/>
            <person name="Lin R."/>
            <person name="Xie B."/>
        </authorList>
    </citation>
    <scope>NUCLEOTIDE SEQUENCE</scope>
    <source>
        <strain evidence="3">BazhouSP</strain>
    </source>
</reference>
<dbReference type="PANTHER" id="PTHR32344">
    <property type="entry name" value="U1-TYPE DOMAIN-CONTAINING PROTEIN"/>
    <property type="match status" value="1"/>
</dbReference>
<comment type="caution">
    <text evidence="3">The sequence shown here is derived from an EMBL/GenBank/DDBJ whole genome shotgun (WGS) entry which is preliminary data.</text>
</comment>
<keyword evidence="1" id="KW-0175">Coiled coil</keyword>
<feature type="coiled-coil region" evidence="1">
    <location>
        <begin position="304"/>
        <end position="349"/>
    </location>
</feature>
<dbReference type="EMBL" id="JAKKPZ010000007">
    <property type="protein sequence ID" value="KAI1719091.1"/>
    <property type="molecule type" value="Genomic_DNA"/>
</dbReference>
<dbReference type="GO" id="GO:0005634">
    <property type="term" value="C:nucleus"/>
    <property type="evidence" value="ECO:0007669"/>
    <property type="project" value="InterPro"/>
</dbReference>
<feature type="coiled-coil region" evidence="1">
    <location>
        <begin position="402"/>
        <end position="439"/>
    </location>
</feature>
<proteinExistence type="predicted"/>
<feature type="region of interest" description="Disordered" evidence="2">
    <location>
        <begin position="239"/>
        <end position="262"/>
    </location>
</feature>